<proteinExistence type="predicted"/>
<comment type="caution">
    <text evidence="1">The sequence shown here is derived from an EMBL/GenBank/DDBJ whole genome shotgun (WGS) entry which is preliminary data.</text>
</comment>
<keyword evidence="2" id="KW-1185">Reference proteome</keyword>
<sequence length="70" mass="7560">MTPELRRAFAAARVSAQIDGRLDLDGALHHGIQQFNRRQFLDAEGLGGHGCGQMVQSNSRGKAENQVLSA</sequence>
<evidence type="ECO:0000313" key="2">
    <source>
        <dbReference type="Proteomes" id="UP000252167"/>
    </source>
</evidence>
<dbReference type="RefSeq" id="WP_113607008.1">
    <property type="nucleotide sequence ID" value="NZ_POAF01000003.1"/>
</dbReference>
<reference evidence="1 2" key="1">
    <citation type="submission" date="2018-01" db="EMBL/GenBank/DDBJ databases">
        <title>Glutamicibacter soli strain NHPC-3 Whole genome sequence and assembly.</title>
        <authorList>
            <person name="Choudhury P."/>
            <person name="Gupta D."/>
            <person name="Sengupta K."/>
            <person name="Jawed A."/>
            <person name="Sultana N."/>
            <person name="Saha P."/>
        </authorList>
    </citation>
    <scope>NUCLEOTIDE SEQUENCE [LARGE SCALE GENOMIC DNA]</scope>
    <source>
        <strain evidence="1 2">NHPC-3</strain>
    </source>
</reference>
<dbReference type="EMBL" id="POAF01000003">
    <property type="protein sequence ID" value="RBM01679.1"/>
    <property type="molecule type" value="Genomic_DNA"/>
</dbReference>
<protein>
    <submittedName>
        <fullName evidence="1">Uncharacterized protein</fullName>
    </submittedName>
</protein>
<accession>A0A365YGK8</accession>
<name>A0A365YGK8_9MICC</name>
<dbReference type="AlphaFoldDB" id="A0A365YGK8"/>
<dbReference type="Proteomes" id="UP000252167">
    <property type="component" value="Unassembled WGS sequence"/>
</dbReference>
<evidence type="ECO:0000313" key="1">
    <source>
        <dbReference type="EMBL" id="RBM01679.1"/>
    </source>
</evidence>
<gene>
    <name evidence="1" type="ORF">C1H84_07495</name>
</gene>
<organism evidence="1 2">
    <name type="scientific">Glutamicibacter soli</name>
    <dbReference type="NCBI Taxonomy" id="453836"/>
    <lineage>
        <taxon>Bacteria</taxon>
        <taxon>Bacillati</taxon>
        <taxon>Actinomycetota</taxon>
        <taxon>Actinomycetes</taxon>
        <taxon>Micrococcales</taxon>
        <taxon>Micrococcaceae</taxon>
        <taxon>Glutamicibacter</taxon>
    </lineage>
</organism>